<feature type="domain" description="Phasin" evidence="1">
    <location>
        <begin position="34"/>
        <end position="128"/>
    </location>
</feature>
<sequence length="131" mass="14389">MDASKFTPKFEVPEEMRDFAEKSVDQARKAFDGFIGAAQKAMDSWEGSTATARFGSQDLTRKTLGYAEQNMHAALDHAQRLVRTKDMQEALKLQADFVQAQFVALQEQAKELGATIQKGASEAASKAKSSI</sequence>
<dbReference type="AlphaFoldDB" id="A0A916URY0"/>
<evidence type="ECO:0000313" key="3">
    <source>
        <dbReference type="Proteomes" id="UP000637002"/>
    </source>
</evidence>
<comment type="caution">
    <text evidence="2">The sequence shown here is derived from an EMBL/GenBank/DDBJ whole genome shotgun (WGS) entry which is preliminary data.</text>
</comment>
<accession>A0A916URY0</accession>
<evidence type="ECO:0000259" key="1">
    <source>
        <dbReference type="Pfam" id="PF09361"/>
    </source>
</evidence>
<reference evidence="2" key="2">
    <citation type="submission" date="2020-09" db="EMBL/GenBank/DDBJ databases">
        <authorList>
            <person name="Sun Q."/>
            <person name="Zhou Y."/>
        </authorList>
    </citation>
    <scope>NUCLEOTIDE SEQUENCE</scope>
    <source>
        <strain evidence="2">CGMCC 1.12919</strain>
    </source>
</reference>
<dbReference type="InterPro" id="IPR018968">
    <property type="entry name" value="Phasin"/>
</dbReference>
<reference evidence="2" key="1">
    <citation type="journal article" date="2014" name="Int. J. Syst. Evol. Microbiol.">
        <title>Complete genome sequence of Corynebacterium casei LMG S-19264T (=DSM 44701T), isolated from a smear-ripened cheese.</title>
        <authorList>
            <consortium name="US DOE Joint Genome Institute (JGI-PGF)"/>
            <person name="Walter F."/>
            <person name="Albersmeier A."/>
            <person name="Kalinowski J."/>
            <person name="Ruckert C."/>
        </authorList>
    </citation>
    <scope>NUCLEOTIDE SEQUENCE</scope>
    <source>
        <strain evidence="2">CGMCC 1.12919</strain>
    </source>
</reference>
<protein>
    <submittedName>
        <fullName evidence="2">Phasin</fullName>
    </submittedName>
</protein>
<organism evidence="2 3">
    <name type="scientific">Chelatococcus reniformis</name>
    <dbReference type="NCBI Taxonomy" id="1494448"/>
    <lineage>
        <taxon>Bacteria</taxon>
        <taxon>Pseudomonadati</taxon>
        <taxon>Pseudomonadota</taxon>
        <taxon>Alphaproteobacteria</taxon>
        <taxon>Hyphomicrobiales</taxon>
        <taxon>Chelatococcaceae</taxon>
        <taxon>Chelatococcus</taxon>
    </lineage>
</organism>
<evidence type="ECO:0000313" key="2">
    <source>
        <dbReference type="EMBL" id="GGC83783.1"/>
    </source>
</evidence>
<dbReference type="Proteomes" id="UP000637002">
    <property type="component" value="Unassembled WGS sequence"/>
</dbReference>
<name>A0A916URY0_9HYPH</name>
<gene>
    <name evidence="2" type="ORF">GCM10010994_47110</name>
</gene>
<dbReference type="EMBL" id="BMGG01000009">
    <property type="protein sequence ID" value="GGC83783.1"/>
    <property type="molecule type" value="Genomic_DNA"/>
</dbReference>
<dbReference type="RefSeq" id="WP_188611625.1">
    <property type="nucleotide sequence ID" value="NZ_BMGG01000009.1"/>
</dbReference>
<dbReference type="InterPro" id="IPR010234">
    <property type="entry name" value="Phasin_subfam-2"/>
</dbReference>
<proteinExistence type="predicted"/>
<keyword evidence="3" id="KW-1185">Reference proteome</keyword>
<dbReference type="Pfam" id="PF09361">
    <property type="entry name" value="Phasin_2"/>
    <property type="match status" value="1"/>
</dbReference>
<dbReference type="NCBIfam" id="TIGR01985">
    <property type="entry name" value="phasin_2"/>
    <property type="match status" value="1"/>
</dbReference>